<dbReference type="GO" id="GO:0005789">
    <property type="term" value="C:endoplasmic reticulum membrane"/>
    <property type="evidence" value="ECO:0007669"/>
    <property type="project" value="UniProtKB-SubCell"/>
</dbReference>
<comment type="caution">
    <text evidence="10">The sequence shown here is derived from an EMBL/GenBank/DDBJ whole genome shotgun (WGS) entry which is preliminary data.</text>
</comment>
<dbReference type="Pfam" id="PF15361">
    <property type="entry name" value="RIC3"/>
    <property type="match status" value="1"/>
</dbReference>
<proteinExistence type="inferred from homology"/>
<feature type="compositionally biased region" description="Basic and acidic residues" evidence="7">
    <location>
        <begin position="97"/>
        <end position="106"/>
    </location>
</feature>
<feature type="compositionally biased region" description="Basic residues" evidence="7">
    <location>
        <begin position="420"/>
        <end position="429"/>
    </location>
</feature>
<feature type="domain" description="Resistance to inhibitors of cholinesterase protein 3 N-terminal" evidence="9">
    <location>
        <begin position="134"/>
        <end position="208"/>
    </location>
</feature>
<dbReference type="AlphaFoldDB" id="A0A151MC05"/>
<keyword evidence="3 8" id="KW-0812">Transmembrane</keyword>
<keyword evidence="11" id="KW-1185">Reference proteome</keyword>
<evidence type="ECO:0000256" key="2">
    <source>
        <dbReference type="ARBA" id="ARBA00008538"/>
    </source>
</evidence>
<dbReference type="GO" id="GO:0043025">
    <property type="term" value="C:neuronal cell body"/>
    <property type="evidence" value="ECO:0007669"/>
    <property type="project" value="TreeGrafter"/>
</dbReference>
<feature type="region of interest" description="Disordered" evidence="7">
    <location>
        <begin position="78"/>
        <end position="133"/>
    </location>
</feature>
<dbReference type="GO" id="GO:0045202">
    <property type="term" value="C:synapse"/>
    <property type="evidence" value="ECO:0007669"/>
    <property type="project" value="GOC"/>
</dbReference>
<comment type="subcellular location">
    <subcellularLocation>
        <location evidence="1">Endoplasmic reticulum membrane</location>
    </subcellularLocation>
</comment>
<evidence type="ECO:0000256" key="1">
    <source>
        <dbReference type="ARBA" id="ARBA00004586"/>
    </source>
</evidence>
<feature type="compositionally biased region" description="Basic and acidic residues" evidence="7">
    <location>
        <begin position="329"/>
        <end position="340"/>
    </location>
</feature>
<evidence type="ECO:0000256" key="3">
    <source>
        <dbReference type="ARBA" id="ARBA00022692"/>
    </source>
</evidence>
<dbReference type="GO" id="GO:0034394">
    <property type="term" value="P:protein localization to cell surface"/>
    <property type="evidence" value="ECO:0007669"/>
    <property type="project" value="TreeGrafter"/>
</dbReference>
<gene>
    <name evidence="10" type="primary">RIC3-1</name>
    <name evidence="10" type="ORF">Y1Q_0000684</name>
</gene>
<dbReference type="PANTHER" id="PTHR21723:SF3">
    <property type="entry name" value="PROTEIN RIC-3"/>
    <property type="match status" value="1"/>
</dbReference>
<evidence type="ECO:0000313" key="11">
    <source>
        <dbReference type="Proteomes" id="UP000050525"/>
    </source>
</evidence>
<dbReference type="InterPro" id="IPR026160">
    <property type="entry name" value="Ric3"/>
</dbReference>
<feature type="region of interest" description="Disordered" evidence="7">
    <location>
        <begin position="384"/>
        <end position="429"/>
    </location>
</feature>
<dbReference type="GO" id="GO:0043005">
    <property type="term" value="C:neuron projection"/>
    <property type="evidence" value="ECO:0007669"/>
    <property type="project" value="TreeGrafter"/>
</dbReference>
<evidence type="ECO:0000256" key="7">
    <source>
        <dbReference type="SAM" id="MobiDB-lite"/>
    </source>
</evidence>
<sequence>MRTGSRASGKLTVNPCNSKTVGLTCSASKSCECESVQRSKINGTGRTGVRAFYEAKSTEQRAILNAFRGFASSRGCGALPSPEPAADTPRSPAPEEAAPRGDRRLAEPIAAPSPAGRKQVGAGRAPGKTDRFPPMMPHQIIPIYGFGIFLYILYILFKLSSKGKTTTGERKCPSTIPGNMNRKISDYELTQLQEKLRETEEAMEKLINRVGSNCDSGAQNVATDQEKRLLQQLREITRVMKEGKLIDGISPEKEAEEAPYMEDWEGYPEETYPVYDHSDCIKRRQDTILVDYPGPTQPSAEELAERMEGVGDEDYLGSETLLSNFTSGRDSHETGQKENEQPSFSNTGGVLHPSHNFETCYCCHCEEDDPAVVAENAGFHSDTCSEAEEPTKENLAVESDSENAAVKIQAGRESSEAGALRKRNTKVHE</sequence>
<evidence type="ECO:0000313" key="10">
    <source>
        <dbReference type="EMBL" id="KYO22068.1"/>
    </source>
</evidence>
<dbReference type="EMBL" id="AKHW03006283">
    <property type="protein sequence ID" value="KYO22068.1"/>
    <property type="molecule type" value="Genomic_DNA"/>
</dbReference>
<protein>
    <submittedName>
        <fullName evidence="10">Protein RIC-3 isoform A</fullName>
    </submittedName>
</protein>
<feature type="region of interest" description="Disordered" evidence="7">
    <location>
        <begin position="323"/>
        <end position="350"/>
    </location>
</feature>
<accession>A0A151MC05</accession>
<keyword evidence="4" id="KW-0256">Endoplasmic reticulum</keyword>
<reference evidence="10 11" key="1">
    <citation type="journal article" date="2012" name="Genome Biol.">
        <title>Sequencing three crocodilian genomes to illuminate the evolution of archosaurs and amniotes.</title>
        <authorList>
            <person name="St John J.A."/>
            <person name="Braun E.L."/>
            <person name="Isberg S.R."/>
            <person name="Miles L.G."/>
            <person name="Chong A.Y."/>
            <person name="Gongora J."/>
            <person name="Dalzell P."/>
            <person name="Moran C."/>
            <person name="Bed'hom B."/>
            <person name="Abzhanov A."/>
            <person name="Burgess S.C."/>
            <person name="Cooksey A.M."/>
            <person name="Castoe T.A."/>
            <person name="Crawford N.G."/>
            <person name="Densmore L.D."/>
            <person name="Drew J.C."/>
            <person name="Edwards S.V."/>
            <person name="Faircloth B.C."/>
            <person name="Fujita M.K."/>
            <person name="Greenwold M.J."/>
            <person name="Hoffmann F.G."/>
            <person name="Howard J.M."/>
            <person name="Iguchi T."/>
            <person name="Janes D.E."/>
            <person name="Khan S.Y."/>
            <person name="Kohno S."/>
            <person name="de Koning A.J."/>
            <person name="Lance S.L."/>
            <person name="McCarthy F.M."/>
            <person name="McCormack J.E."/>
            <person name="Merchant M.E."/>
            <person name="Peterson D.G."/>
            <person name="Pollock D.D."/>
            <person name="Pourmand N."/>
            <person name="Raney B.J."/>
            <person name="Roessler K.A."/>
            <person name="Sanford J.R."/>
            <person name="Sawyer R.H."/>
            <person name="Schmidt C.J."/>
            <person name="Triplett E.W."/>
            <person name="Tuberville T.D."/>
            <person name="Venegas-Anaya M."/>
            <person name="Howard J.T."/>
            <person name="Jarvis E.D."/>
            <person name="Guillette L.J.Jr."/>
            <person name="Glenn T.C."/>
            <person name="Green R.E."/>
            <person name="Ray D.A."/>
        </authorList>
    </citation>
    <scope>NUCLEOTIDE SEQUENCE [LARGE SCALE GENOMIC DNA]</scope>
    <source>
        <strain evidence="10">KSC_2009_1</strain>
    </source>
</reference>
<dbReference type="PANTHER" id="PTHR21723">
    <property type="entry name" value="RESISTANCE TO INHIBITORS OF CHOLINESTERASE PROTEIN 3 RIC3"/>
    <property type="match status" value="1"/>
</dbReference>
<keyword evidence="6 8" id="KW-0472">Membrane</keyword>
<organism evidence="10 11">
    <name type="scientific">Alligator mississippiensis</name>
    <name type="common">American alligator</name>
    <dbReference type="NCBI Taxonomy" id="8496"/>
    <lineage>
        <taxon>Eukaryota</taxon>
        <taxon>Metazoa</taxon>
        <taxon>Chordata</taxon>
        <taxon>Craniata</taxon>
        <taxon>Vertebrata</taxon>
        <taxon>Euteleostomi</taxon>
        <taxon>Archelosauria</taxon>
        <taxon>Archosauria</taxon>
        <taxon>Crocodylia</taxon>
        <taxon>Alligatoridae</taxon>
        <taxon>Alligatorinae</taxon>
        <taxon>Alligator</taxon>
    </lineage>
</organism>
<feature type="transmembrane region" description="Helical" evidence="8">
    <location>
        <begin position="140"/>
        <end position="157"/>
    </location>
</feature>
<evidence type="ECO:0000256" key="8">
    <source>
        <dbReference type="SAM" id="Phobius"/>
    </source>
</evidence>
<evidence type="ECO:0000256" key="6">
    <source>
        <dbReference type="ARBA" id="ARBA00023136"/>
    </source>
</evidence>
<comment type="similarity">
    <text evidence="2">Belongs to the ric-3 family.</text>
</comment>
<evidence type="ECO:0000256" key="4">
    <source>
        <dbReference type="ARBA" id="ARBA00022824"/>
    </source>
</evidence>
<evidence type="ECO:0000256" key="5">
    <source>
        <dbReference type="ARBA" id="ARBA00022989"/>
    </source>
</evidence>
<evidence type="ECO:0000259" key="9">
    <source>
        <dbReference type="Pfam" id="PF15361"/>
    </source>
</evidence>
<name>A0A151MC05_ALLMI</name>
<dbReference type="Proteomes" id="UP000050525">
    <property type="component" value="Unassembled WGS sequence"/>
</dbReference>
<keyword evidence="5 8" id="KW-1133">Transmembrane helix</keyword>
<dbReference type="STRING" id="8496.A0A151MC05"/>
<dbReference type="InterPro" id="IPR032763">
    <property type="entry name" value="RIC3_N"/>
</dbReference>
<dbReference type="GO" id="GO:0007271">
    <property type="term" value="P:synaptic transmission, cholinergic"/>
    <property type="evidence" value="ECO:0007669"/>
    <property type="project" value="TreeGrafter"/>
</dbReference>